<dbReference type="AlphaFoldDB" id="A0A915KTK4"/>
<evidence type="ECO:0000256" key="1">
    <source>
        <dbReference type="SAM" id="MobiDB-lite"/>
    </source>
</evidence>
<feature type="compositionally biased region" description="Basic and acidic residues" evidence="1">
    <location>
        <begin position="192"/>
        <end position="208"/>
    </location>
</feature>
<feature type="region of interest" description="Disordered" evidence="1">
    <location>
        <begin position="175"/>
        <end position="208"/>
    </location>
</feature>
<evidence type="ECO:0000313" key="3">
    <source>
        <dbReference type="WBParaSite" id="nRc.2.0.1.t41452-RA"/>
    </source>
</evidence>
<name>A0A915KTK4_ROMCU</name>
<keyword evidence="2" id="KW-1185">Reference proteome</keyword>
<accession>A0A915KTK4</accession>
<dbReference type="Proteomes" id="UP000887565">
    <property type="component" value="Unplaced"/>
</dbReference>
<organism evidence="2 3">
    <name type="scientific">Romanomermis culicivorax</name>
    <name type="common">Nematode worm</name>
    <dbReference type="NCBI Taxonomy" id="13658"/>
    <lineage>
        <taxon>Eukaryota</taxon>
        <taxon>Metazoa</taxon>
        <taxon>Ecdysozoa</taxon>
        <taxon>Nematoda</taxon>
        <taxon>Enoplea</taxon>
        <taxon>Dorylaimia</taxon>
        <taxon>Mermithida</taxon>
        <taxon>Mermithoidea</taxon>
        <taxon>Mermithidae</taxon>
        <taxon>Romanomermis</taxon>
    </lineage>
</organism>
<dbReference type="WBParaSite" id="nRc.2.0.1.t41452-RA">
    <property type="protein sequence ID" value="nRc.2.0.1.t41452-RA"/>
    <property type="gene ID" value="nRc.2.0.1.g41452"/>
</dbReference>
<proteinExistence type="predicted"/>
<reference evidence="3" key="1">
    <citation type="submission" date="2022-11" db="UniProtKB">
        <authorList>
            <consortium name="WormBaseParasite"/>
        </authorList>
    </citation>
    <scope>IDENTIFICATION</scope>
</reference>
<feature type="region of interest" description="Disordered" evidence="1">
    <location>
        <begin position="99"/>
        <end position="120"/>
    </location>
</feature>
<sequence length="208" mass="24223">MGMPNKCMCTYNTTDDEVQLGTPHLRQNKSYFLVGITDYKLHNFVGTPDIVVRQWEATYHKMPQEMYARWAIQVQEIGPKFCCHRDIFNPRKGRENLPWRGINPGAYHQNKKLEPDSYDEANDPMDDEIIRPKQRLSAKDKLCLELVEEMAQGKQYQELRQTASLVWFIDTARKAKKSKCPKVKLPAGDDSQDGKLKEDMTELLEKEQ</sequence>
<protein>
    <submittedName>
        <fullName evidence="3">Uncharacterized protein</fullName>
    </submittedName>
</protein>
<evidence type="ECO:0000313" key="2">
    <source>
        <dbReference type="Proteomes" id="UP000887565"/>
    </source>
</evidence>